<protein>
    <submittedName>
        <fullName evidence="2">Uncharacterized protein</fullName>
    </submittedName>
</protein>
<dbReference type="SUPFAM" id="SSF48726">
    <property type="entry name" value="Immunoglobulin"/>
    <property type="match status" value="1"/>
</dbReference>
<dbReference type="Proteomes" id="UP000507470">
    <property type="component" value="Unassembled WGS sequence"/>
</dbReference>
<accession>A0A6J8AYD0</accession>
<feature type="transmembrane region" description="Helical" evidence="1">
    <location>
        <begin position="438"/>
        <end position="459"/>
    </location>
</feature>
<keyword evidence="1" id="KW-0812">Transmembrane</keyword>
<keyword evidence="1" id="KW-1133">Transmembrane helix</keyword>
<sequence length="472" mass="54342">MERHSKISILVKHFRDYFRSVVSRTLRRKYDIEDKSQEIPVASRNRSRALKQQRIIEHELQFKDVHYMELDNRAFCDAILHYCKGKEVSYNVLFGEDITLHNITSELDNTKTSKIQWKKNGHQLQECGTLGRQSGGTSSTPSLTIRKIEICDLGTYTSCLDNDPTRCTHHDIGVVVFRGASGGLEGQNNIFDLWSSNHTANTNDTNAMRIGSMSGLHYKSEMVEKWSDLKVQKVKLAVHQGGVEKAFFIFDAKETDKMSWMKKGRLISTSYDDNDALIDDGGINRYFSMTGLDYSYVRRRFFLNKRKNNCDDMEGWLSLTELGHCGWEKQQKYPGIYFSPTKTRTNWNHAEKADELTISLVLNISEITPCHCPCSDLRRQTDKFWASLYGYSKSELEQILEPILLNIKDDLKLNKTKLSSYKRKRNSAQDNRKSSEQIGIMGVIFIGVVLSLVIFIDIVEIRRRLADINISI</sequence>
<name>A0A6J8AYD0_MYTCO</name>
<dbReference type="InterPro" id="IPR013783">
    <property type="entry name" value="Ig-like_fold"/>
</dbReference>
<reference evidence="2 3" key="1">
    <citation type="submission" date="2020-06" db="EMBL/GenBank/DDBJ databases">
        <authorList>
            <person name="Li R."/>
            <person name="Bekaert M."/>
        </authorList>
    </citation>
    <scope>NUCLEOTIDE SEQUENCE [LARGE SCALE GENOMIC DNA]</scope>
    <source>
        <strain evidence="3">wild</strain>
    </source>
</reference>
<dbReference type="EMBL" id="CACVKT020001978">
    <property type="protein sequence ID" value="CAC5373975.1"/>
    <property type="molecule type" value="Genomic_DNA"/>
</dbReference>
<evidence type="ECO:0000313" key="3">
    <source>
        <dbReference type="Proteomes" id="UP000507470"/>
    </source>
</evidence>
<dbReference type="InterPro" id="IPR036179">
    <property type="entry name" value="Ig-like_dom_sf"/>
</dbReference>
<dbReference type="OrthoDB" id="6136179at2759"/>
<dbReference type="CDD" id="cd00096">
    <property type="entry name" value="Ig"/>
    <property type="match status" value="1"/>
</dbReference>
<dbReference type="AlphaFoldDB" id="A0A6J8AYD0"/>
<gene>
    <name evidence="2" type="ORF">MCOR_11548</name>
</gene>
<evidence type="ECO:0000313" key="2">
    <source>
        <dbReference type="EMBL" id="CAC5373975.1"/>
    </source>
</evidence>
<organism evidence="2 3">
    <name type="scientific">Mytilus coruscus</name>
    <name type="common">Sea mussel</name>
    <dbReference type="NCBI Taxonomy" id="42192"/>
    <lineage>
        <taxon>Eukaryota</taxon>
        <taxon>Metazoa</taxon>
        <taxon>Spiralia</taxon>
        <taxon>Lophotrochozoa</taxon>
        <taxon>Mollusca</taxon>
        <taxon>Bivalvia</taxon>
        <taxon>Autobranchia</taxon>
        <taxon>Pteriomorphia</taxon>
        <taxon>Mytilida</taxon>
        <taxon>Mytiloidea</taxon>
        <taxon>Mytilidae</taxon>
        <taxon>Mytilinae</taxon>
        <taxon>Mytilus</taxon>
    </lineage>
</organism>
<proteinExistence type="predicted"/>
<dbReference type="Gene3D" id="2.60.40.10">
    <property type="entry name" value="Immunoglobulins"/>
    <property type="match status" value="1"/>
</dbReference>
<keyword evidence="1" id="KW-0472">Membrane</keyword>
<keyword evidence="3" id="KW-1185">Reference proteome</keyword>
<evidence type="ECO:0000256" key="1">
    <source>
        <dbReference type="SAM" id="Phobius"/>
    </source>
</evidence>